<proteinExistence type="predicted"/>
<reference evidence="1 2" key="1">
    <citation type="journal article" date="2016" name="Plant Pathol.">
        <title>Genetic characterization of strains named as Xanthomonas axonopodis pv. dieffenbachiae leads to a taxonomic revision of the X. axonopodis species complex.</title>
        <authorList>
            <person name="Constantin E.C."/>
            <person name="Cleenwerck I."/>
            <person name="Maes M."/>
            <person name="Baeyen S."/>
            <person name="Van Malderghem C."/>
            <person name="De Vos P."/>
            <person name="Cottyn B."/>
        </authorList>
    </citation>
    <scope>NUCLEOTIDE SEQUENCE [LARGE SCALE GENOMIC DNA]</scope>
    <source>
        <strain evidence="2">LMG9055</strain>
    </source>
</reference>
<evidence type="ECO:0000313" key="1">
    <source>
        <dbReference type="EMBL" id="OQP81119.1"/>
    </source>
</evidence>
<sequence>MGIALILLMILDSGIEYSEAAEALPRAGALMRCKQRAGTKRSPGRSVLRLSLVALPRIG</sequence>
<dbReference type="EMBL" id="JPUO02000100">
    <property type="protein sequence ID" value="OQP81119.1"/>
    <property type="molecule type" value="Genomic_DNA"/>
</dbReference>
<dbReference type="AlphaFoldDB" id="A0A1V9HE45"/>
<organism evidence="1 2">
    <name type="scientific">Xanthomonas phaseoli pv. syngonii LMG 9055</name>
    <dbReference type="NCBI Taxonomy" id="1437878"/>
    <lineage>
        <taxon>Bacteria</taxon>
        <taxon>Pseudomonadati</taxon>
        <taxon>Pseudomonadota</taxon>
        <taxon>Gammaproteobacteria</taxon>
        <taxon>Lysobacterales</taxon>
        <taxon>Lysobacteraceae</taxon>
        <taxon>Xanthomonas</taxon>
    </lineage>
</organism>
<accession>A0A1V9HE45</accession>
<evidence type="ECO:0000313" key="2">
    <source>
        <dbReference type="Proteomes" id="UP000050343"/>
    </source>
</evidence>
<protein>
    <submittedName>
        <fullName evidence="1">Uncharacterized protein</fullName>
    </submittedName>
</protein>
<gene>
    <name evidence="1" type="ORF">IA54_004220</name>
</gene>
<reference evidence="1 2" key="2">
    <citation type="journal article" date="2017" name="Plant Pathol.">
        <title>Pathogenicity and virulence gene content of Xanthomonas strains infecting Araceae, formerly known as Xanthomonas axonopodis pv. dieffenbachiae.</title>
        <authorList>
            <person name="Constantin E.C."/>
            <person name="Haegeman A."/>
            <person name="Van Vaerenbergh J."/>
            <person name="Baeyen S."/>
            <person name="Van Malderghem C."/>
            <person name="Maes M."/>
            <person name="Cottyn B."/>
        </authorList>
    </citation>
    <scope>NUCLEOTIDE SEQUENCE [LARGE SCALE GENOMIC DNA]</scope>
    <source>
        <strain evidence="2">LMG9055</strain>
    </source>
</reference>
<name>A0A1V9HE45_9XANT</name>
<comment type="caution">
    <text evidence="1">The sequence shown here is derived from an EMBL/GenBank/DDBJ whole genome shotgun (WGS) entry which is preliminary data.</text>
</comment>
<dbReference type="Proteomes" id="UP000050343">
    <property type="component" value="Unassembled WGS sequence"/>
</dbReference>